<keyword evidence="2" id="KW-1185">Reference proteome</keyword>
<organism evidence="1 2">
    <name type="scientific">Staphylococcus simiae CCM 7213 = CCUG 51256</name>
    <dbReference type="NCBI Taxonomy" id="911238"/>
    <lineage>
        <taxon>Bacteria</taxon>
        <taxon>Bacillati</taxon>
        <taxon>Bacillota</taxon>
        <taxon>Bacilli</taxon>
        <taxon>Bacillales</taxon>
        <taxon>Staphylococcaceae</taxon>
        <taxon>Staphylococcus</taxon>
    </lineage>
</organism>
<name>G5JH69_9STAP</name>
<dbReference type="PATRIC" id="fig|911238.3.peg.653"/>
<gene>
    <name evidence="1" type="ORF">SS7213T_03990</name>
</gene>
<comment type="caution">
    <text evidence="1">The sequence shown here is derived from an EMBL/GenBank/DDBJ whole genome shotgun (WGS) entry which is preliminary data.</text>
</comment>
<evidence type="ECO:0000313" key="2">
    <source>
        <dbReference type="Proteomes" id="UP000005413"/>
    </source>
</evidence>
<proteinExistence type="predicted"/>
<dbReference type="EMBL" id="AEUN01000307">
    <property type="protein sequence ID" value="EHJ08417.1"/>
    <property type="molecule type" value="Genomic_DNA"/>
</dbReference>
<evidence type="ECO:0008006" key="3">
    <source>
        <dbReference type="Google" id="ProtNLM"/>
    </source>
</evidence>
<dbReference type="RefSeq" id="WP_002462620.1">
    <property type="nucleotide sequence ID" value="NZ_AEUN01000307.1"/>
</dbReference>
<sequence length="133" mass="15645">MVKIKTKKLMTLPELIQWGWDNEIENEHYVSNVDEASIYFDKQSFVEIDCEIDKTETFTVEVEDEITEFTDLDNLVEIVENSCGYLKFMKYSFPISIRRCIKNNPDAMTSKAFHILNKDMTMTLIWKDGKLVD</sequence>
<evidence type="ECO:0000313" key="1">
    <source>
        <dbReference type="EMBL" id="EHJ08417.1"/>
    </source>
</evidence>
<protein>
    <recommendedName>
        <fullName evidence="3">Phage protein</fullName>
    </recommendedName>
</protein>
<dbReference type="OrthoDB" id="2414282at2"/>
<dbReference type="AlphaFoldDB" id="G5JH69"/>
<reference evidence="1 2" key="1">
    <citation type="journal article" date="2012" name="BMC Genomics">
        <title>Comparative genomic analysis of the genus Staphylococcus including Staphylococcus aureus and its newly described sister species Staphylococcus simiae.</title>
        <authorList>
            <person name="Suzuki H."/>
            <person name="Lefebure T."/>
            <person name="Pavinski Bitar P."/>
            <person name="Stanhope M.J."/>
        </authorList>
    </citation>
    <scope>NUCLEOTIDE SEQUENCE [LARGE SCALE GENOMIC DNA]</scope>
    <source>
        <strain evidence="1 2">CCM 7213</strain>
    </source>
</reference>
<accession>G5JH69</accession>
<dbReference type="Proteomes" id="UP000005413">
    <property type="component" value="Unassembled WGS sequence"/>
</dbReference>